<reference evidence="2 3" key="1">
    <citation type="submission" date="2021-08" db="EMBL/GenBank/DDBJ databases">
        <title>Draft Genome Sequence of Phanerochaete sordida strain YK-624.</title>
        <authorList>
            <person name="Mori T."/>
            <person name="Dohra H."/>
            <person name="Suzuki T."/>
            <person name="Kawagishi H."/>
            <person name="Hirai H."/>
        </authorList>
    </citation>
    <scope>NUCLEOTIDE SEQUENCE [LARGE SCALE GENOMIC DNA]</scope>
    <source>
        <strain evidence="2 3">YK-624</strain>
    </source>
</reference>
<proteinExistence type="predicted"/>
<gene>
    <name evidence="2" type="ORF">PsYK624_135700</name>
</gene>
<sequence>MPGGWAIERAGVHAPGPGDDSLRCSTGVVDVEGRAWVQLCRAPVAVCCAAIARARSAVGHGSCAPTPLQAASSCSHELAHPAAAIVGARGCSPSRLRPLRTAAPDTTAGRSPSAASSAQRAFVLAVPAHSRLRCVAPASASWRSQAHAARPAVVLAQPAVQRRSVVLPHALHCAGGPRRSAPSRRPRRRAAPGRRGVSVGVLAASRPRPAECARGPPGIAPPGPRLGAGAAPGVLVRRGALPRAAPVPHLHLQPARHPCAARLRTRDTTRRGAARRARLAHTLRRGRSLLRCSGRASGAGLHHFRGETSRPRPAGGERRGRECFPEGGRRRRRGTARRDAERTTRAGRRTSFRDPRGLG</sequence>
<evidence type="ECO:0000313" key="3">
    <source>
        <dbReference type="Proteomes" id="UP000703269"/>
    </source>
</evidence>
<evidence type="ECO:0000256" key="1">
    <source>
        <dbReference type="SAM" id="MobiDB-lite"/>
    </source>
</evidence>
<protein>
    <submittedName>
        <fullName evidence="2">Uncharacterized protein</fullName>
    </submittedName>
</protein>
<accession>A0A9P3GPZ3</accession>
<dbReference type="EMBL" id="BPQB01000070">
    <property type="protein sequence ID" value="GJE97354.1"/>
    <property type="molecule type" value="Genomic_DNA"/>
</dbReference>
<dbReference type="Proteomes" id="UP000703269">
    <property type="component" value="Unassembled WGS sequence"/>
</dbReference>
<dbReference type="AlphaFoldDB" id="A0A9P3GPZ3"/>
<feature type="region of interest" description="Disordered" evidence="1">
    <location>
        <begin position="297"/>
        <end position="359"/>
    </location>
</feature>
<organism evidence="2 3">
    <name type="scientific">Phanerochaete sordida</name>
    <dbReference type="NCBI Taxonomy" id="48140"/>
    <lineage>
        <taxon>Eukaryota</taxon>
        <taxon>Fungi</taxon>
        <taxon>Dikarya</taxon>
        <taxon>Basidiomycota</taxon>
        <taxon>Agaricomycotina</taxon>
        <taxon>Agaricomycetes</taxon>
        <taxon>Polyporales</taxon>
        <taxon>Phanerochaetaceae</taxon>
        <taxon>Phanerochaete</taxon>
    </lineage>
</organism>
<evidence type="ECO:0000313" key="2">
    <source>
        <dbReference type="EMBL" id="GJE97354.1"/>
    </source>
</evidence>
<feature type="compositionally biased region" description="Basic residues" evidence="1">
    <location>
        <begin position="181"/>
        <end position="192"/>
    </location>
</feature>
<feature type="region of interest" description="Disordered" evidence="1">
    <location>
        <begin position="172"/>
        <end position="196"/>
    </location>
</feature>
<name>A0A9P3GPZ3_9APHY</name>
<feature type="compositionally biased region" description="Basic and acidic residues" evidence="1">
    <location>
        <begin position="304"/>
        <end position="328"/>
    </location>
</feature>
<comment type="caution">
    <text evidence="2">The sequence shown here is derived from an EMBL/GenBank/DDBJ whole genome shotgun (WGS) entry which is preliminary data.</text>
</comment>
<keyword evidence="3" id="KW-1185">Reference proteome</keyword>
<feature type="region of interest" description="Disordered" evidence="1">
    <location>
        <begin position="207"/>
        <end position="226"/>
    </location>
</feature>